<protein>
    <recommendedName>
        <fullName evidence="9">DUF676 domain-containing protein</fullName>
    </recommendedName>
</protein>
<dbReference type="InterPro" id="IPR007751">
    <property type="entry name" value="DUF676_lipase-like"/>
</dbReference>
<feature type="compositionally biased region" description="Acidic residues" evidence="7">
    <location>
        <begin position="371"/>
        <end position="380"/>
    </location>
</feature>
<dbReference type="EMBL" id="LJBN01000105">
    <property type="protein sequence ID" value="OOQ89603.1"/>
    <property type="molecule type" value="Genomic_DNA"/>
</dbReference>
<organism evidence="10 11">
    <name type="scientific">Penicillium brasilianum</name>
    <dbReference type="NCBI Taxonomy" id="104259"/>
    <lineage>
        <taxon>Eukaryota</taxon>
        <taxon>Fungi</taxon>
        <taxon>Dikarya</taxon>
        <taxon>Ascomycota</taxon>
        <taxon>Pezizomycotina</taxon>
        <taxon>Eurotiomycetes</taxon>
        <taxon>Eurotiomycetidae</taxon>
        <taxon>Eurotiales</taxon>
        <taxon>Aspergillaceae</taxon>
        <taxon>Penicillium</taxon>
    </lineage>
</organism>
<proteinExistence type="inferred from homology"/>
<evidence type="ECO:0000256" key="7">
    <source>
        <dbReference type="SAM" id="MobiDB-lite"/>
    </source>
</evidence>
<reference evidence="11" key="1">
    <citation type="submission" date="2015-09" db="EMBL/GenBank/DDBJ databases">
        <authorList>
            <person name="Fill T.P."/>
            <person name="Baretta J.F."/>
            <person name="de Almeida L.G."/>
            <person name="Rocha M."/>
            <person name="de Souza D.H."/>
            <person name="Malavazi I."/>
            <person name="Cerdeira L.T."/>
            <person name="Hong H."/>
            <person name="Samborskyy M."/>
            <person name="de Vasconcelos A.T."/>
            <person name="Leadlay P."/>
            <person name="Rodrigues-Filho E."/>
        </authorList>
    </citation>
    <scope>NUCLEOTIDE SEQUENCE [LARGE SCALE GENOMIC DNA]</scope>
    <source>
        <strain evidence="11">LaBioMMi 136</strain>
    </source>
</reference>
<dbReference type="Proteomes" id="UP000190744">
    <property type="component" value="Unassembled WGS sequence"/>
</dbReference>
<feature type="region of interest" description="Disordered" evidence="7">
    <location>
        <begin position="467"/>
        <end position="530"/>
    </location>
</feature>
<dbReference type="SUPFAM" id="SSF144083">
    <property type="entry name" value="Magnesium transport protein CorA, transmembrane region"/>
    <property type="match status" value="1"/>
</dbReference>
<evidence type="ECO:0000256" key="3">
    <source>
        <dbReference type="ARBA" id="ARBA00022692"/>
    </source>
</evidence>
<dbReference type="SUPFAM" id="SSF53474">
    <property type="entry name" value="alpha/beta-Hydrolases"/>
    <property type="match status" value="1"/>
</dbReference>
<sequence length="1191" mass="136557">MPSPPTIGPTRSAWFECIQLAEHTNVDIVAIPPIGADHQKSWTAQGSKSPWLGTDLLNRMPRARVLLYNHGQLRERDKIDRLGQRLLNRLLEQRKQYSPRRPIFFLCHSTGGLVAKACLALAPRAEPSQAIVTSCHGIAFFATPHQGSTYLSAEEYQRSIRRLLYLEHEIPLSLREQFRPRQERLWHLSNQFKALSADMKVWSFLETIDSTLHVQDLESNCLIEFHAPITSIRSGLLSIEHENEIPMGTDHAGTSCFQGQESALDSFLTELNDAVNVAAELSKLQDHHLHVEQEVMVQVNGFFEDTALGVSDETPLKLWSTQVSLEKYLAKGPSTCLRERLERIQPGTLDDSSLSSYGSRFPSPKVVQGPEEQDDEDSSENDFKDNDHDDHNDRYDHEAMHESDERSSRPPLKHGQSYQSPIDPALHSPTIHITKAATDGYFDRPASESPPPPVERRTKETIAQALGLSHLKSHKRNVSDDSSHASSSRPGSSSVSPSRQADFLTIPASTRDRINEDAEGADIPRSLPRFDRPDAGTEKLLWIHVPYTHTGWVSQVIRRACQDRQEPTLYGISFPRSIKHLLTYATFSLRKFINDENWYLNLNRARHKEPHARFVRPKCIHSRQMDVSYGTKEGDAEDPQLALYLHWDTYRNLIQRRKVVEDRVHQGRSRPVPYRINRSSLEAKLIWQYLGCEPPIHFRRTLDQYGYPNLRSTVARDDDQMLWKRTRKPARIDDQLREYLEATNDDPEGTEPTEFMDGNVLMVDQLWLWIVDRKTIVTFFPNQEATTSEGKLFEQTNLHSSIYNELNGDLARRFETAGDLAALIILHATTVLLDKTLHRDLQVLRIFEESISILTESVTKSFKRFRNRGFVNRPADYDRTAEGKNMTGAQRDARDQQTARRNRDDLSVLLELRDIEDELSTILKLLDQQDTVIKSMMKYFDRNGCGIVFLNAAQMRIDEYRTQIGEMKENSHLAQKAVETLLDLKQKQANVDEAKMARWQAEETQNQSRSLMVFTIFTVIFLPLSFFTSLFGINAREWSGTPENLSLAQMLEIGAPASFAIIGIALLMAFSGSLRQTVAKSHKISRGLWREFISNPVKMFFHWESFKSKIPSVVPAEDSGIRKRFDQYLGYSIHRTQFDEDFWQRRQVERSPLEELERRKRKRVKSMSKANGWGEALAEKVRRVSEGGLNV</sequence>
<evidence type="ECO:0000256" key="8">
    <source>
        <dbReference type="SAM" id="Phobius"/>
    </source>
</evidence>
<feature type="transmembrane region" description="Helical" evidence="8">
    <location>
        <begin position="1053"/>
        <end position="1074"/>
    </location>
</feature>
<dbReference type="Pfam" id="PF05057">
    <property type="entry name" value="DUF676"/>
    <property type="match status" value="1"/>
</dbReference>
<evidence type="ECO:0000313" key="10">
    <source>
        <dbReference type="EMBL" id="OOQ89603.1"/>
    </source>
</evidence>
<dbReference type="InterPro" id="IPR002523">
    <property type="entry name" value="MgTranspt_CorA/ZnTranspt_ZntB"/>
</dbReference>
<evidence type="ECO:0000259" key="9">
    <source>
        <dbReference type="Pfam" id="PF05057"/>
    </source>
</evidence>
<dbReference type="Gene3D" id="1.20.58.340">
    <property type="entry name" value="Magnesium transport protein CorA, transmembrane region"/>
    <property type="match status" value="1"/>
</dbReference>
<comment type="subcellular location">
    <subcellularLocation>
        <location evidence="1">Membrane</location>
        <topology evidence="1">Multi-pass membrane protein</topology>
    </subcellularLocation>
</comment>
<keyword evidence="5 8" id="KW-0472">Membrane</keyword>
<dbReference type="InterPro" id="IPR050829">
    <property type="entry name" value="CorA_MIT"/>
</dbReference>
<dbReference type="PANTHER" id="PTHR47685:SF1">
    <property type="entry name" value="MAGNESIUM TRANSPORT PROTEIN CORA"/>
    <property type="match status" value="1"/>
</dbReference>
<evidence type="ECO:0000256" key="1">
    <source>
        <dbReference type="ARBA" id="ARBA00004141"/>
    </source>
</evidence>
<dbReference type="Pfam" id="PF01544">
    <property type="entry name" value="CorA"/>
    <property type="match status" value="1"/>
</dbReference>
<feature type="transmembrane region" description="Helical" evidence="8">
    <location>
        <begin position="1011"/>
        <end position="1033"/>
    </location>
</feature>
<gene>
    <name evidence="10" type="ORF">PEBR_07564</name>
</gene>
<evidence type="ECO:0000313" key="11">
    <source>
        <dbReference type="Proteomes" id="UP000190744"/>
    </source>
</evidence>
<accession>A0A1S9RVN5</accession>
<dbReference type="GO" id="GO:0017000">
    <property type="term" value="P:antibiotic biosynthetic process"/>
    <property type="evidence" value="ECO:0007669"/>
    <property type="project" value="UniProtKB-ARBA"/>
</dbReference>
<feature type="region of interest" description="Disordered" evidence="7">
    <location>
        <begin position="880"/>
        <end position="900"/>
    </location>
</feature>
<feature type="compositionally biased region" description="Basic and acidic residues" evidence="7">
    <location>
        <begin position="381"/>
        <end position="408"/>
    </location>
</feature>
<dbReference type="AlphaFoldDB" id="A0A1S9RVN5"/>
<comment type="caution">
    <text evidence="10">The sequence shown here is derived from an EMBL/GenBank/DDBJ whole genome shotgun (WGS) entry which is preliminary data.</text>
</comment>
<dbReference type="GO" id="GO:0072330">
    <property type="term" value="P:monocarboxylic acid biosynthetic process"/>
    <property type="evidence" value="ECO:0007669"/>
    <property type="project" value="UniProtKB-ARBA"/>
</dbReference>
<name>A0A1S9RVN5_PENBI</name>
<dbReference type="GO" id="GO:0016020">
    <property type="term" value="C:membrane"/>
    <property type="evidence" value="ECO:0007669"/>
    <property type="project" value="UniProtKB-SubCell"/>
</dbReference>
<feature type="compositionally biased region" description="Low complexity" evidence="7">
    <location>
        <begin position="484"/>
        <end position="499"/>
    </location>
</feature>
<feature type="region of interest" description="Disordered" evidence="7">
    <location>
        <begin position="347"/>
        <end position="426"/>
    </location>
</feature>
<feature type="coiled-coil region" evidence="6">
    <location>
        <begin position="950"/>
        <end position="1004"/>
    </location>
</feature>
<evidence type="ECO:0000256" key="4">
    <source>
        <dbReference type="ARBA" id="ARBA00022989"/>
    </source>
</evidence>
<dbReference type="InterPro" id="IPR029058">
    <property type="entry name" value="AB_hydrolase_fold"/>
</dbReference>
<dbReference type="PANTHER" id="PTHR47685">
    <property type="entry name" value="MAGNESIUM TRANSPORT PROTEIN CORA"/>
    <property type="match status" value="1"/>
</dbReference>
<keyword evidence="4 8" id="KW-1133">Transmembrane helix</keyword>
<feature type="compositionally biased region" description="Basic and acidic residues" evidence="7">
    <location>
        <begin position="891"/>
        <end position="900"/>
    </location>
</feature>
<keyword evidence="3 8" id="KW-0812">Transmembrane</keyword>
<evidence type="ECO:0000256" key="2">
    <source>
        <dbReference type="ARBA" id="ARBA00007920"/>
    </source>
</evidence>
<dbReference type="InterPro" id="IPR045863">
    <property type="entry name" value="CorA_TM1_TM2"/>
</dbReference>
<dbReference type="Gene3D" id="3.40.50.1820">
    <property type="entry name" value="alpha/beta hydrolase"/>
    <property type="match status" value="1"/>
</dbReference>
<evidence type="ECO:0000256" key="6">
    <source>
        <dbReference type="SAM" id="Coils"/>
    </source>
</evidence>
<dbReference type="GO" id="GO:0046873">
    <property type="term" value="F:metal ion transmembrane transporter activity"/>
    <property type="evidence" value="ECO:0007669"/>
    <property type="project" value="InterPro"/>
</dbReference>
<keyword evidence="6" id="KW-0175">Coiled coil</keyword>
<comment type="similarity">
    <text evidence="2">Belongs to the putative lipase ROG1 family.</text>
</comment>
<feature type="domain" description="DUF676" evidence="9">
    <location>
        <begin position="68"/>
        <end position="191"/>
    </location>
</feature>
<evidence type="ECO:0000256" key="5">
    <source>
        <dbReference type="ARBA" id="ARBA00023136"/>
    </source>
</evidence>